<keyword evidence="1" id="KW-0472">Membrane</keyword>
<name>A9BLA4_HEMAN</name>
<keyword evidence="1" id="KW-0812">Transmembrane</keyword>
<protein>
    <submittedName>
        <fullName evidence="2">Uncharacterized protein</fullName>
    </submittedName>
</protein>
<proteinExistence type="predicted"/>
<accession>A9BLA4</accession>
<keyword evidence="1" id="KW-1133">Transmembrane helix</keyword>
<dbReference type="RefSeq" id="XP_001712612.1">
    <property type="nucleotide sequence ID" value="XM_001712560.1"/>
</dbReference>
<sequence length="391" mass="48731">MVFFDFIPLFYFGEKNLFFTDQKKYKFLSLKFSNEFKIIRKGLLIKNTNSGNFFKIFIPVEILDKKKKKKKAYYFWFPKGIFTKKEILNFFFYKNISFFLCFFFCVKDKQPEFFNLTLFGKKTFFFLFKKNSINFFGERKRNLKMFFNFDKEKKSNNFEKYKKKNSKYEPKTNFRKRKRKKIDIFKNFFHRIKFLNHSLFKTKKNHQLFLKKGEFFFIIIRNIFKKHWEKKRDGFFNDFITYKFLSYQKFFFKSKKNRKNIISKTNKIRFSFFSIEEFLKKAFLNSNCVINVLKIFNRLPFFSGYFFKSHDKMVLKTFFIFNNILKKITKFKNYPKFLSIFFTSNYLLKLFFGRFLVLKKIFFYNFYFFLCLKEISYLTQKSHFLKRTYFK</sequence>
<evidence type="ECO:0000313" key="3">
    <source>
        <dbReference type="Proteomes" id="UP000243127"/>
    </source>
</evidence>
<feature type="transmembrane region" description="Helical" evidence="1">
    <location>
        <begin position="361"/>
        <end position="379"/>
    </location>
</feature>
<dbReference type="Proteomes" id="UP000243127">
    <property type="component" value="Nucleomorph 3"/>
</dbReference>
<dbReference type="GeneID" id="5739518"/>
<gene>
    <name evidence="2" type="ORF">HAN_3g485</name>
</gene>
<keyword evidence="2" id="KW-0542">Nucleomorph</keyword>
<dbReference type="EMBL" id="CP000883">
    <property type="protein sequence ID" value="ABW98287.1"/>
    <property type="molecule type" value="Genomic_DNA"/>
</dbReference>
<evidence type="ECO:0000256" key="1">
    <source>
        <dbReference type="SAM" id="Phobius"/>
    </source>
</evidence>
<reference evidence="2 3" key="1">
    <citation type="journal article" date="2007" name="Proc. Natl. Acad. Sci. U.S.A.">
        <title>Nucleomorph genome of Hemiselmis andersenii reveals complete intron loss and compaction as a driver of protein structure and function.</title>
        <authorList>
            <person name="Lane C.E."/>
            <person name="van den Heuvel K."/>
            <person name="Kozera C."/>
            <person name="Curtis B.A."/>
            <person name="Parsons B.J."/>
            <person name="Bowman S."/>
            <person name="Archibald J.M."/>
        </authorList>
    </citation>
    <scope>NUCLEOTIDE SEQUENCE [LARGE SCALE GENOMIC DNA]</scope>
    <source>
        <strain evidence="2 3">CCMP644</strain>
    </source>
</reference>
<evidence type="ECO:0000313" key="2">
    <source>
        <dbReference type="EMBL" id="ABW98287.1"/>
    </source>
</evidence>
<organism evidence="2 3">
    <name type="scientific">Hemiselmis andersenii</name>
    <name type="common">Cryptophyte alga</name>
    <dbReference type="NCBI Taxonomy" id="464988"/>
    <lineage>
        <taxon>Eukaryota</taxon>
        <taxon>Cryptophyceae</taxon>
        <taxon>Cryptomonadales</taxon>
        <taxon>Hemiselmidaceae</taxon>
        <taxon>Hemiselmis</taxon>
    </lineage>
</organism>
<dbReference type="AlphaFoldDB" id="A9BLA4"/>
<geneLocation type="nucleomorph" evidence="2"/>